<dbReference type="AlphaFoldDB" id="A0A087E065"/>
<reference evidence="3 4" key="1">
    <citation type="submission" date="2014-03" db="EMBL/GenBank/DDBJ databases">
        <title>Genomics of Bifidobacteria.</title>
        <authorList>
            <person name="Ventura M."/>
            <person name="Milani C."/>
            <person name="Lugli G.A."/>
        </authorList>
    </citation>
    <scope>NUCLEOTIDE SEQUENCE [LARGE SCALE GENOMIC DNA]</scope>
    <source>
        <strain evidence="3 4">DSM 23968</strain>
    </source>
</reference>
<dbReference type="eggNOG" id="ENOG5031YMU">
    <property type="taxonomic scope" value="Bacteria"/>
</dbReference>
<feature type="transmembrane region" description="Helical" evidence="2">
    <location>
        <begin position="173"/>
        <end position="195"/>
    </location>
</feature>
<evidence type="ECO:0000256" key="2">
    <source>
        <dbReference type="SAM" id="Phobius"/>
    </source>
</evidence>
<dbReference type="Proteomes" id="UP000029004">
    <property type="component" value="Unassembled WGS sequence"/>
</dbReference>
<comment type="caution">
    <text evidence="3">The sequence shown here is derived from an EMBL/GenBank/DDBJ whole genome shotgun (WGS) entry which is preliminary data.</text>
</comment>
<keyword evidence="2" id="KW-1133">Transmembrane helix</keyword>
<dbReference type="RefSeq" id="WP_051922726.1">
    <property type="nucleotide sequence ID" value="NZ_JGZP01000003.1"/>
</dbReference>
<feature type="transmembrane region" description="Helical" evidence="2">
    <location>
        <begin position="105"/>
        <end position="129"/>
    </location>
</feature>
<keyword evidence="2" id="KW-0472">Membrane</keyword>
<gene>
    <name evidence="3" type="ORF">BSTEL_0887</name>
</gene>
<evidence type="ECO:0000256" key="1">
    <source>
        <dbReference type="SAM" id="MobiDB-lite"/>
    </source>
</evidence>
<feature type="compositionally biased region" description="Low complexity" evidence="1">
    <location>
        <begin position="44"/>
        <end position="67"/>
    </location>
</feature>
<feature type="transmembrane region" description="Helical" evidence="2">
    <location>
        <begin position="201"/>
        <end position="219"/>
    </location>
</feature>
<organism evidence="3 4">
    <name type="scientific">Bifidobacterium stellenboschense</name>
    <dbReference type="NCBI Taxonomy" id="762211"/>
    <lineage>
        <taxon>Bacteria</taxon>
        <taxon>Bacillati</taxon>
        <taxon>Actinomycetota</taxon>
        <taxon>Actinomycetes</taxon>
        <taxon>Bifidobacteriales</taxon>
        <taxon>Bifidobacteriaceae</taxon>
        <taxon>Bifidobacterium</taxon>
    </lineage>
</organism>
<feature type="transmembrane region" description="Helical" evidence="2">
    <location>
        <begin position="141"/>
        <end position="161"/>
    </location>
</feature>
<keyword evidence="2" id="KW-0812">Transmembrane</keyword>
<accession>A0A087E065</accession>
<feature type="region of interest" description="Disordered" evidence="1">
    <location>
        <begin position="1"/>
        <end position="67"/>
    </location>
</feature>
<sequence>MTVPQQPFPQNPNPQQPQPGYGYAPQTPQPTGQQPGQPMPSAQPAPQYAQPGGAAPQPQQTAPGYGYPPQQVYGVQPGYGQPAVQAHKPTFLDALDVAKTTRISLILMVVFMGIDLFQSFISLLVGASFDYRSALYSLLNFAPWTYFTLALALFVIGLHVVDSVKWYRLTGFIILVAGAAGELLLQILYACHVYGIGTSLLSFLVYAALLAHVIVLFVAHGHKG</sequence>
<protein>
    <submittedName>
        <fullName evidence="3">Uncharacterized protein</fullName>
    </submittedName>
</protein>
<evidence type="ECO:0000313" key="3">
    <source>
        <dbReference type="EMBL" id="KFJ01166.1"/>
    </source>
</evidence>
<dbReference type="EMBL" id="JGZP01000003">
    <property type="protein sequence ID" value="KFJ01166.1"/>
    <property type="molecule type" value="Genomic_DNA"/>
</dbReference>
<evidence type="ECO:0000313" key="4">
    <source>
        <dbReference type="Proteomes" id="UP000029004"/>
    </source>
</evidence>
<keyword evidence="4" id="KW-1185">Reference proteome</keyword>
<feature type="compositionally biased region" description="Low complexity" evidence="1">
    <location>
        <begin position="18"/>
        <end position="36"/>
    </location>
</feature>
<proteinExistence type="predicted"/>
<feature type="compositionally biased region" description="Pro residues" evidence="1">
    <location>
        <begin position="1"/>
        <end position="17"/>
    </location>
</feature>
<dbReference type="STRING" id="762211.BSTEL_0887"/>
<name>A0A087E065_9BIFI</name>